<comment type="caution">
    <text evidence="3">The sequence shown here is derived from an EMBL/GenBank/DDBJ whole genome shotgun (WGS) entry which is preliminary data.</text>
</comment>
<proteinExistence type="predicted"/>
<evidence type="ECO:0000313" key="4">
    <source>
        <dbReference type="Proteomes" id="UP000217033"/>
    </source>
</evidence>
<dbReference type="EMBL" id="NQMN01000001">
    <property type="protein sequence ID" value="PAF55222.1"/>
    <property type="molecule type" value="Genomic_DNA"/>
</dbReference>
<feature type="region of interest" description="Disordered" evidence="1">
    <location>
        <begin position="571"/>
        <end position="674"/>
    </location>
</feature>
<protein>
    <submittedName>
        <fullName evidence="3">Uncharacterized protein</fullName>
    </submittedName>
</protein>
<keyword evidence="2" id="KW-0732">Signal</keyword>
<dbReference type="Proteomes" id="UP000217033">
    <property type="component" value="Unassembled WGS sequence"/>
</dbReference>
<accession>A0ABX4H5P3</accession>
<reference evidence="3" key="1">
    <citation type="submission" date="2017-08" db="EMBL/GenBank/DDBJ databases">
        <authorList>
            <person name="Alvarez-Ponce D."/>
            <person name="Weitzman C.L."/>
            <person name="Tillett R.L."/>
            <person name="Sandmeier F.C."/>
            <person name="Tracy C.R."/>
        </authorList>
    </citation>
    <scope>NUCLEOTIDE SEQUENCE [LARGE SCALE GENOMIC DNA]</scope>
    <source>
        <strain evidence="3">PS6</strain>
    </source>
</reference>
<feature type="compositionally biased region" description="Gly residues" evidence="1">
    <location>
        <begin position="646"/>
        <end position="658"/>
    </location>
</feature>
<feature type="compositionally biased region" description="Low complexity" evidence="1">
    <location>
        <begin position="589"/>
        <end position="645"/>
    </location>
</feature>
<evidence type="ECO:0000313" key="3">
    <source>
        <dbReference type="EMBL" id="PAF55222.1"/>
    </source>
</evidence>
<organism evidence="3 4">
    <name type="scientific">Mycoplasmopsis agassizii</name>
    <dbReference type="NCBI Taxonomy" id="33922"/>
    <lineage>
        <taxon>Bacteria</taxon>
        <taxon>Bacillati</taxon>
        <taxon>Mycoplasmatota</taxon>
        <taxon>Mycoplasmoidales</taxon>
        <taxon>Metamycoplasmataceae</taxon>
        <taxon>Mycoplasmopsis</taxon>
    </lineage>
</organism>
<feature type="signal peptide" evidence="2">
    <location>
        <begin position="1"/>
        <end position="22"/>
    </location>
</feature>
<feature type="compositionally biased region" description="Low complexity" evidence="1">
    <location>
        <begin position="659"/>
        <end position="674"/>
    </location>
</feature>
<evidence type="ECO:0000256" key="2">
    <source>
        <dbReference type="SAM" id="SignalP"/>
    </source>
</evidence>
<feature type="chain" id="PRO_5046561955" evidence="2">
    <location>
        <begin position="23"/>
        <end position="855"/>
    </location>
</feature>
<name>A0ABX4H5P3_9BACT</name>
<keyword evidence="4" id="KW-1185">Reference proteome</keyword>
<dbReference type="PROSITE" id="PS51257">
    <property type="entry name" value="PROKAR_LIPOPROTEIN"/>
    <property type="match status" value="1"/>
</dbReference>
<sequence>MKKIKFLLPLAGIMSVSVAAVAISCGQTDPKRSDLTIIADIKVSVDNKTVTAKGDKTAAEFVAAINGISATQSITQKIDSVSALLNDATKAQFNSDLKTALNTSGVTVALNAAVDSTNANQVKVTLSFQLNDAKNSAVVTVNGLKVSAEETASQKANRELTAIKAALANVTLTAVSTQTANKFLTDFNGAADNSAKLAVLKAASTANANLTTFETELAKATVVSLTATMSGNNVVISTVINKENATAEVADRTISTTVSGFAAETDPKVIDKQLLDLKNELTGVALSYNSGLEVNTTATIFKTTLETKTTTAEKLEYLKSVVLQNDNYTKVTTAFDSVTVSSIEATVDGTTVKLSTTITRDNATTPQTVETLINNFPTEAAKTEVDVELEAKVTKLDALDLTYAKGGTTNYTVATLVADNTLTLEKLRSLLNSESQALLTPELADLELGANLTLKAVEGNNTEVTASFTINKEGSTSAKTVSLKIKGLYTTEELGAISSEQDAKLKEIVDALKDKTLTYDKDRATKFTATTFAATPNPNIDFIYEFVTNETEIKAKLDEATSVSIVLKVEEQTTSDSSASTGTTGGADTGTNSTGSTDGATTGNTEGSGDATTSSEGGTTAGNADGSDAGTTGSGDTTSGSTVGSEGDGTSSGIGSGDGSTSSTTPQEETPAVTTTTVKVVKATVTVNLVGASNTQDVELTITGFYTDEEIETLKKENQEFAAKVQLTEAIISKLTTEQASLKAATDEGTTLKSKENTSIAEINDAMKDKSSMDEFKAQLPEDQASVLDALLAKFDIENSVKTVTFESLLPSGPGTSGLTTGLLNLKVSYKQKEDDANSFYETIIQIRVTELTAK</sequence>
<dbReference type="RefSeq" id="WP_084232569.1">
    <property type="nucleotide sequence ID" value="NZ_FWXE01000009.1"/>
</dbReference>
<gene>
    <name evidence="3" type="ORF">CJF60_00855</name>
</gene>
<evidence type="ECO:0000256" key="1">
    <source>
        <dbReference type="SAM" id="MobiDB-lite"/>
    </source>
</evidence>